<accession>A0A1C9U309</accession>
<dbReference type="EMBL" id="NEDP02076637">
    <property type="protein sequence ID" value="OWF36337.1"/>
    <property type="molecule type" value="Genomic_DNA"/>
</dbReference>
<dbReference type="InterPro" id="IPR013126">
    <property type="entry name" value="Hsp_70_fam"/>
</dbReference>
<dbReference type="AlphaFoldDB" id="A0A1C9U309"/>
<dbReference type="InterPro" id="IPR043129">
    <property type="entry name" value="ATPase_NBD"/>
</dbReference>
<evidence type="ECO:0000313" key="4">
    <source>
        <dbReference type="EMBL" id="AOR17387.1"/>
    </source>
</evidence>
<reference evidence="4" key="1">
    <citation type="journal article" date="2016" name="Fish Shellfish Immunol.">
        <title>Hsp70 gene expansions in the scallop (Patinopecten yessoensis) genome and their expression regulation after exposure to the toxic dinoflagellate Alexandrium catenella.</title>
        <authorList>
            <person name="Cheng J."/>
            <person name="Xun X."/>
            <person name="Kong Y."/>
            <person name="Wang S."/>
            <person name="Yang Z."/>
            <person name="Li Y."/>
            <person name="Kong D."/>
            <person name="Wang S."/>
            <person name="Zhang L."/>
            <person name="Hu X."/>
            <person name="Bao Z."/>
        </authorList>
    </citation>
    <scope>NUCLEOTIDE SEQUENCE</scope>
    <source>
        <strain evidence="4">PYE.716133.4.HSPA12</strain>
    </source>
</reference>
<keyword evidence="6" id="KW-1185">Reference proteome</keyword>
<organism evidence="4">
    <name type="scientific">Mizuhopecten yessoensis</name>
    <name type="common">Japanese scallop</name>
    <name type="synonym">Patinopecten yessoensis</name>
    <dbReference type="NCBI Taxonomy" id="6573"/>
    <lineage>
        <taxon>Eukaryota</taxon>
        <taxon>Metazoa</taxon>
        <taxon>Spiralia</taxon>
        <taxon>Lophotrochozoa</taxon>
        <taxon>Mollusca</taxon>
        <taxon>Bivalvia</taxon>
        <taxon>Autobranchia</taxon>
        <taxon>Pteriomorphia</taxon>
        <taxon>Pectinida</taxon>
        <taxon>Pectinoidea</taxon>
        <taxon>Pectinidae</taxon>
        <taxon>Mizuhopecten</taxon>
    </lineage>
</organism>
<evidence type="ECO:0000256" key="2">
    <source>
        <dbReference type="ARBA" id="ARBA00022741"/>
    </source>
</evidence>
<dbReference type="PROSITE" id="PS00297">
    <property type="entry name" value="HSP70_1"/>
    <property type="match status" value="1"/>
</dbReference>
<evidence type="ECO:0000313" key="5">
    <source>
        <dbReference type="EMBL" id="OWF36337.1"/>
    </source>
</evidence>
<keyword evidence="3" id="KW-0067">ATP-binding</keyword>
<keyword evidence="4" id="KW-0346">Stress response</keyword>
<dbReference type="InterPro" id="IPR018181">
    <property type="entry name" value="Heat_shock_70_CS"/>
</dbReference>
<dbReference type="EMBL" id="KX085130">
    <property type="protein sequence ID" value="AOR17387.1"/>
    <property type="molecule type" value="mRNA"/>
</dbReference>
<dbReference type="PANTHER" id="PTHR14187">
    <property type="entry name" value="ALPHA KINASE/ELONGATION FACTOR 2 KINASE"/>
    <property type="match status" value="1"/>
</dbReference>
<dbReference type="GO" id="GO:0005524">
    <property type="term" value="F:ATP binding"/>
    <property type="evidence" value="ECO:0007669"/>
    <property type="project" value="UniProtKB-KW"/>
</dbReference>
<reference evidence="5 6" key="2">
    <citation type="journal article" date="2017" name="Nat. Ecol. Evol.">
        <title>Scallop genome provides insights into evolution of bilaterian karyotype and development.</title>
        <authorList>
            <person name="Wang S."/>
            <person name="Zhang J."/>
            <person name="Jiao W."/>
            <person name="Li J."/>
            <person name="Xun X."/>
            <person name="Sun Y."/>
            <person name="Guo X."/>
            <person name="Huan P."/>
            <person name="Dong B."/>
            <person name="Zhang L."/>
            <person name="Hu X."/>
            <person name="Sun X."/>
            <person name="Wang J."/>
            <person name="Zhao C."/>
            <person name="Wang Y."/>
            <person name="Wang D."/>
            <person name="Huang X."/>
            <person name="Wang R."/>
            <person name="Lv J."/>
            <person name="Li Y."/>
            <person name="Zhang Z."/>
            <person name="Liu B."/>
            <person name="Lu W."/>
            <person name="Hui Y."/>
            <person name="Liang J."/>
            <person name="Zhou Z."/>
            <person name="Hou R."/>
            <person name="Li X."/>
            <person name="Liu Y."/>
            <person name="Li H."/>
            <person name="Ning X."/>
            <person name="Lin Y."/>
            <person name="Zhao L."/>
            <person name="Xing Q."/>
            <person name="Dou J."/>
            <person name="Li Y."/>
            <person name="Mao J."/>
            <person name="Guo H."/>
            <person name="Dou H."/>
            <person name="Li T."/>
            <person name="Mu C."/>
            <person name="Jiang W."/>
            <person name="Fu Q."/>
            <person name="Fu X."/>
            <person name="Miao Y."/>
            <person name="Liu J."/>
            <person name="Yu Q."/>
            <person name="Li R."/>
            <person name="Liao H."/>
            <person name="Li X."/>
            <person name="Kong Y."/>
            <person name="Jiang Z."/>
            <person name="Chourrout D."/>
            <person name="Li R."/>
            <person name="Bao Z."/>
        </authorList>
    </citation>
    <scope>NUCLEOTIDE SEQUENCE [LARGE SCALE GENOMIC DNA]</scope>
    <source>
        <strain evidence="5 6">PY_sf001</strain>
    </source>
</reference>
<dbReference type="Gene3D" id="3.30.420.40">
    <property type="match status" value="2"/>
</dbReference>
<name>A0A1C9U309_MIZYE</name>
<comment type="similarity">
    <text evidence="1">Belongs to the heat shock protein 70 family.</text>
</comment>
<dbReference type="Proteomes" id="UP000242188">
    <property type="component" value="Unassembled WGS sequence"/>
</dbReference>
<keyword evidence="2" id="KW-0547">Nucleotide-binding</keyword>
<proteinExistence type="evidence at transcript level"/>
<evidence type="ECO:0000256" key="1">
    <source>
        <dbReference type="ARBA" id="ARBA00007381"/>
    </source>
</evidence>
<protein>
    <submittedName>
        <fullName evidence="4 5">Heat shock 70 kDa protein</fullName>
    </submittedName>
</protein>
<dbReference type="Pfam" id="PF00012">
    <property type="entry name" value="HSP70"/>
    <property type="match status" value="1"/>
</dbReference>
<dbReference type="GO" id="GO:0140662">
    <property type="term" value="F:ATP-dependent protein folding chaperone"/>
    <property type="evidence" value="ECO:0007669"/>
    <property type="project" value="InterPro"/>
</dbReference>
<evidence type="ECO:0000313" key="6">
    <source>
        <dbReference type="Proteomes" id="UP000242188"/>
    </source>
</evidence>
<dbReference type="PANTHER" id="PTHR14187:SF5">
    <property type="entry name" value="HEAT SHOCK 70 KDA PROTEIN 12A"/>
    <property type="match status" value="1"/>
</dbReference>
<dbReference type="STRING" id="6573.A0A1C9U309"/>
<evidence type="ECO:0000256" key="3">
    <source>
        <dbReference type="ARBA" id="ARBA00022840"/>
    </source>
</evidence>
<sequence>MSESRDYLAVVAIDLGTSYSGYAFQTRADCIDHPTRIHAPHWYFGETQLVMNKTISSILFNPQGEFDSFGYEAERKFADLLTDDGETEQESDVTNIYTRDKEQGDANKWYFLRHFKMQLYKEENISQRMNVLDYFEKRIKAINVFSAAIQFLRERALAEFKNAFGDILGQTDVQWVLTVPAIWGDKAKQFMRMAAEKAGIPHAQLMLALEPEVAAFFCKDHEQKCVTNSNSTSLTVKPFDEGCSFLVVDCGGGTVDMTTFRIENGAMKELQQASGGDVGGEKVNQAFFDIWIDVLGEENMAEIQSKYPSEILDFLNSFQLLKQQVNAKKSSVSISLPQCILENISQGSILLDKYKINIKRGKAIIPSSVMWKLFEDPVRKIVQHVESQLHDLRAKEVTNILMVGGFSQCSLLHDRLVEGFKTHRVIRPLECNLAVLKGAVMYGSKPNTICERITRFSYGISSSLPFDQAKYEAEECKKHQNIVDGQVRLEDVFSTFVKYGEPVTPGMKSETKTCRVLNSCGHDIVEVYVSDSAKVPMFVNKGMDGCTKLGVVEINSRGGEVRDRYYDVTMYFGYTELRVTATDKETSQEVEATLKLI</sequence>
<dbReference type="OrthoDB" id="2963168at2759"/>
<dbReference type="SUPFAM" id="SSF53067">
    <property type="entry name" value="Actin-like ATPase domain"/>
    <property type="match status" value="2"/>
</dbReference>
<dbReference type="CDD" id="cd10229">
    <property type="entry name" value="ASKHA_NBD_HSP70_HSPA12"/>
    <property type="match status" value="1"/>
</dbReference>
<gene>
    <name evidence="5" type="ORF">KP79_PYT19061</name>
</gene>